<dbReference type="AlphaFoldDB" id="A0A9X1ZAR1"/>
<dbReference type="Proteomes" id="UP001139293">
    <property type="component" value="Unassembled WGS sequence"/>
</dbReference>
<accession>A0A9X1ZAR1</accession>
<protein>
    <submittedName>
        <fullName evidence="2">Uncharacterized protein</fullName>
    </submittedName>
</protein>
<evidence type="ECO:0000256" key="1">
    <source>
        <dbReference type="SAM" id="Phobius"/>
    </source>
</evidence>
<evidence type="ECO:0000313" key="2">
    <source>
        <dbReference type="EMBL" id="MCL1137592.1"/>
    </source>
</evidence>
<keyword evidence="1" id="KW-1133">Transmembrane helix</keyword>
<keyword evidence="1" id="KW-0812">Transmembrane</keyword>
<reference evidence="2" key="1">
    <citation type="submission" date="2022-01" db="EMBL/GenBank/DDBJ databases">
        <title>Whole genome-based taxonomy of the Shewanellaceae.</title>
        <authorList>
            <person name="Martin-Rodriguez A.J."/>
        </authorList>
    </citation>
    <scope>NUCLEOTIDE SEQUENCE</scope>
    <source>
        <strain evidence="2">KCTC 23973</strain>
    </source>
</reference>
<evidence type="ECO:0000313" key="3">
    <source>
        <dbReference type="Proteomes" id="UP001139293"/>
    </source>
</evidence>
<dbReference type="RefSeq" id="WP_248948684.1">
    <property type="nucleotide sequence ID" value="NZ_JAKILB010000002.1"/>
</dbReference>
<keyword evidence="1" id="KW-0472">Membrane</keyword>
<comment type="caution">
    <text evidence="2">The sequence shown here is derived from an EMBL/GenBank/DDBJ whole genome shotgun (WGS) entry which is preliminary data.</text>
</comment>
<keyword evidence="3" id="KW-1185">Reference proteome</keyword>
<organism evidence="2 3">
    <name type="scientific">Shewanella pneumatophori</name>
    <dbReference type="NCBI Taxonomy" id="314092"/>
    <lineage>
        <taxon>Bacteria</taxon>
        <taxon>Pseudomonadati</taxon>
        <taxon>Pseudomonadota</taxon>
        <taxon>Gammaproteobacteria</taxon>
        <taxon>Alteromonadales</taxon>
        <taxon>Shewanellaceae</taxon>
        <taxon>Shewanella</taxon>
    </lineage>
</organism>
<sequence>MDLSRHSQLTQLRYSYFAVPVIYILGVLWLPAATLWLGWLAWVGVNWYRIQSPVLKQGYWVILQSFGLHLALNLAAVASAWGASIFNRGGLFSGGGGDDFLYLLGLGLLALVLLIISMIWPLIKLVKGYQALMNSYADTKGDNSEAV</sequence>
<proteinExistence type="predicted"/>
<gene>
    <name evidence="2" type="ORF">L2740_03410</name>
</gene>
<feature type="transmembrane region" description="Helical" evidence="1">
    <location>
        <begin position="60"/>
        <end position="81"/>
    </location>
</feature>
<feature type="transmembrane region" description="Helical" evidence="1">
    <location>
        <begin position="20"/>
        <end position="48"/>
    </location>
</feature>
<dbReference type="EMBL" id="JAKILB010000002">
    <property type="protein sequence ID" value="MCL1137592.1"/>
    <property type="molecule type" value="Genomic_DNA"/>
</dbReference>
<feature type="transmembrane region" description="Helical" evidence="1">
    <location>
        <begin position="101"/>
        <end position="123"/>
    </location>
</feature>
<name>A0A9X1ZAR1_9GAMM</name>